<dbReference type="InterPro" id="IPR028082">
    <property type="entry name" value="Peripla_BP_I"/>
</dbReference>
<gene>
    <name evidence="7" type="ORF">GGR00_001783</name>
</gene>
<evidence type="ECO:0000256" key="1">
    <source>
        <dbReference type="ARBA" id="ARBA00010062"/>
    </source>
</evidence>
<keyword evidence="4" id="KW-0029">Amino-acid transport</keyword>
<dbReference type="SUPFAM" id="SSF53822">
    <property type="entry name" value="Periplasmic binding protein-like I"/>
    <property type="match status" value="1"/>
</dbReference>
<evidence type="ECO:0000256" key="2">
    <source>
        <dbReference type="ARBA" id="ARBA00022448"/>
    </source>
</evidence>
<dbReference type="InterPro" id="IPR000709">
    <property type="entry name" value="Leu_Ile_Val-bd"/>
</dbReference>
<dbReference type="AlphaFoldDB" id="A0A7X0F6I9"/>
<comment type="similarity">
    <text evidence="1">Belongs to the leucine-binding protein family.</text>
</comment>
<keyword evidence="8" id="KW-1185">Reference proteome</keyword>
<keyword evidence="2" id="KW-0813">Transport</keyword>
<dbReference type="PANTHER" id="PTHR30483">
    <property type="entry name" value="LEUCINE-SPECIFIC-BINDING PROTEIN"/>
    <property type="match status" value="1"/>
</dbReference>
<proteinExistence type="inferred from homology"/>
<protein>
    <submittedName>
        <fullName evidence="7">Branched-chain amino acid transport system substrate-binding protein</fullName>
    </submittedName>
</protein>
<organism evidence="7 8">
    <name type="scientific">Aminobacter aganoensis</name>
    <dbReference type="NCBI Taxonomy" id="83264"/>
    <lineage>
        <taxon>Bacteria</taxon>
        <taxon>Pseudomonadati</taxon>
        <taxon>Pseudomonadota</taxon>
        <taxon>Alphaproteobacteria</taxon>
        <taxon>Hyphomicrobiales</taxon>
        <taxon>Phyllobacteriaceae</taxon>
        <taxon>Aminobacter</taxon>
    </lineage>
</organism>
<comment type="caution">
    <text evidence="7">The sequence shown here is derived from an EMBL/GenBank/DDBJ whole genome shotgun (WGS) entry which is preliminary data.</text>
</comment>
<dbReference type="GO" id="GO:0006865">
    <property type="term" value="P:amino acid transport"/>
    <property type="evidence" value="ECO:0007669"/>
    <property type="project" value="UniProtKB-KW"/>
</dbReference>
<evidence type="ECO:0000256" key="3">
    <source>
        <dbReference type="ARBA" id="ARBA00022729"/>
    </source>
</evidence>
<dbReference type="InterPro" id="IPR028081">
    <property type="entry name" value="Leu-bd"/>
</dbReference>
<name>A0A7X0F6I9_9HYPH</name>
<evidence type="ECO:0000313" key="8">
    <source>
        <dbReference type="Proteomes" id="UP000536262"/>
    </source>
</evidence>
<keyword evidence="3 5" id="KW-0732">Signal</keyword>
<dbReference type="Proteomes" id="UP000536262">
    <property type="component" value="Unassembled WGS sequence"/>
</dbReference>
<reference evidence="7 8" key="1">
    <citation type="submission" date="2020-08" db="EMBL/GenBank/DDBJ databases">
        <title>Genomic Encyclopedia of Type Strains, Phase IV (KMG-IV): sequencing the most valuable type-strain genomes for metagenomic binning, comparative biology and taxonomic classification.</title>
        <authorList>
            <person name="Goeker M."/>
        </authorList>
    </citation>
    <scope>NUCLEOTIDE SEQUENCE [LARGE SCALE GENOMIC DNA]</scope>
    <source>
        <strain evidence="7 8">DSM 7051</strain>
    </source>
</reference>
<feature type="domain" description="Leucine-binding protein" evidence="6">
    <location>
        <begin position="25"/>
        <end position="377"/>
    </location>
</feature>
<dbReference type="Pfam" id="PF13458">
    <property type="entry name" value="Peripla_BP_6"/>
    <property type="match status" value="1"/>
</dbReference>
<dbReference type="CDD" id="cd19980">
    <property type="entry name" value="PBP1_ABC_ligand_binding-like"/>
    <property type="match status" value="1"/>
</dbReference>
<accession>A0A7X0F6I9</accession>
<dbReference type="RefSeq" id="WP_184699230.1">
    <property type="nucleotide sequence ID" value="NZ_BAABEG010000001.1"/>
</dbReference>
<feature type="signal peptide" evidence="5">
    <location>
        <begin position="1"/>
        <end position="23"/>
    </location>
</feature>
<evidence type="ECO:0000313" key="7">
    <source>
        <dbReference type="EMBL" id="MBB6354009.1"/>
    </source>
</evidence>
<evidence type="ECO:0000256" key="5">
    <source>
        <dbReference type="SAM" id="SignalP"/>
    </source>
</evidence>
<dbReference type="EMBL" id="JACHOU010000003">
    <property type="protein sequence ID" value="MBB6354009.1"/>
    <property type="molecule type" value="Genomic_DNA"/>
</dbReference>
<sequence length="384" mass="40306">MATLKRLALAASMLALSGMGAFADTIKIGINQPLTGSVAASGTFITDGAKLAAQAVNEKGGVLGGKQIELVIEDNKSNPSEAAAAAEKLISRDEVVAMMGAWGSTFTLAVMPKLEEYGVPMVVETASSSKVTSAGNPWVFRIAPTSEMEAKAFGRLVPKFEVKKADFLVVNNDWGRGAADEFGKMLKAQGVSVGLVETMDPAAQDVSAQLAKIKASDADTLFVTTGFEQLSLVFKQAKALGIDRRTITTGGSQFPDRLAEQLGGAADNSYHILFFAPWFPEAAANPDVAGQYIDMWNKSGFDKSGLSDGFRGFDAVTTIAAAIDKAGSADPKAIRDALWAVDVKGVNGNIKFDKVGVEGSESGQSSPNVYVIEIKDGKLALPQI</sequence>
<dbReference type="InterPro" id="IPR051010">
    <property type="entry name" value="BCAA_transport"/>
</dbReference>
<evidence type="ECO:0000259" key="6">
    <source>
        <dbReference type="Pfam" id="PF13458"/>
    </source>
</evidence>
<feature type="chain" id="PRO_5031043764" evidence="5">
    <location>
        <begin position="24"/>
        <end position="384"/>
    </location>
</feature>
<evidence type="ECO:0000256" key="4">
    <source>
        <dbReference type="ARBA" id="ARBA00022970"/>
    </source>
</evidence>
<dbReference type="PRINTS" id="PR00337">
    <property type="entry name" value="LEUILEVALBP"/>
</dbReference>
<dbReference type="PANTHER" id="PTHR30483:SF6">
    <property type="entry name" value="PERIPLASMIC BINDING PROTEIN OF ABC TRANSPORTER FOR NATURAL AMINO ACIDS"/>
    <property type="match status" value="1"/>
</dbReference>
<dbReference type="Gene3D" id="3.40.50.2300">
    <property type="match status" value="2"/>
</dbReference>